<evidence type="ECO:0000313" key="1">
    <source>
        <dbReference type="EMBL" id="CAD8893986.1"/>
    </source>
</evidence>
<reference evidence="1" key="1">
    <citation type="submission" date="2021-01" db="EMBL/GenBank/DDBJ databases">
        <authorList>
            <person name="Corre E."/>
            <person name="Pelletier E."/>
            <person name="Niang G."/>
            <person name="Scheremetjew M."/>
            <person name="Finn R."/>
            <person name="Kale V."/>
            <person name="Holt S."/>
            <person name="Cochrane G."/>
            <person name="Meng A."/>
            <person name="Brown T."/>
            <person name="Cohen L."/>
        </authorList>
    </citation>
    <scope>NUCLEOTIDE SEQUENCE</scope>
    <source>
        <strain evidence="1">308</strain>
    </source>
</reference>
<proteinExistence type="predicted"/>
<accession>A0A7S1FX62</accession>
<gene>
    <name evidence="1" type="ORF">CHYS00102_LOCUS21198</name>
</gene>
<organism evidence="1">
    <name type="scientific">Corethron hystrix</name>
    <dbReference type="NCBI Taxonomy" id="216773"/>
    <lineage>
        <taxon>Eukaryota</taxon>
        <taxon>Sar</taxon>
        <taxon>Stramenopiles</taxon>
        <taxon>Ochrophyta</taxon>
        <taxon>Bacillariophyta</taxon>
        <taxon>Coscinodiscophyceae</taxon>
        <taxon>Corethrophycidae</taxon>
        <taxon>Corethrales</taxon>
        <taxon>Corethraceae</taxon>
        <taxon>Corethron</taxon>
    </lineage>
</organism>
<name>A0A7S1FX62_9STRA</name>
<dbReference type="PANTHER" id="PTHR36971">
    <property type="entry name" value="UNNAMED PRODUCT"/>
    <property type="match status" value="1"/>
</dbReference>
<evidence type="ECO:0008006" key="2">
    <source>
        <dbReference type="Google" id="ProtNLM"/>
    </source>
</evidence>
<dbReference type="AlphaFoldDB" id="A0A7S1FX62"/>
<dbReference type="EMBL" id="HBFR01029123">
    <property type="protein sequence ID" value="CAD8893986.1"/>
    <property type="molecule type" value="Transcribed_RNA"/>
</dbReference>
<protein>
    <recommendedName>
        <fullName evidence="2">Methyltransferase domain-containing protein</fullName>
    </recommendedName>
</protein>
<sequence>MKPILTCTVITNKATFQNKSQTARAYSRKNRIYTFRRFLLDTFPRLSRTVNCNDGRDDPPPIVLDVAGGKGSLSFLLQHVDGYESVVVDPVPNNYRSIVRSIEFLARNPAVRRERAVEGWEGHQPLAALLPRLMKRAQIDTTETAAAWTEEENLSFFPPASHLKLYFDNALVEAVREYVTQSKIDEQTAFHDWSVFFHSASARISFNGTRNNHNIISDPHRALHTIMVADLLVGFHPDQATEPIVDLAIYLGKPFAIVPCCVFPREFPNRLLLRDTFDSMGGSALEEKKVRKYEDLVCYLKLKHKKMRACDLEFNEIGEKTARRTVLYMTPEDF</sequence>
<dbReference type="PANTHER" id="PTHR36971:SF1">
    <property type="entry name" value="METHYLTRANSFERASE DOMAIN-CONTAINING PROTEIN"/>
    <property type="match status" value="1"/>
</dbReference>